<accession>A0A8J7LWI2</accession>
<gene>
    <name evidence="2" type="ORF">JF290_11645</name>
</gene>
<dbReference type="Proteomes" id="UP000619079">
    <property type="component" value="Unassembled WGS sequence"/>
</dbReference>
<organism evidence="2 3">
    <name type="scientific">Sedimentitalea arenosa</name>
    <dbReference type="NCBI Taxonomy" id="2798803"/>
    <lineage>
        <taxon>Bacteria</taxon>
        <taxon>Pseudomonadati</taxon>
        <taxon>Pseudomonadota</taxon>
        <taxon>Alphaproteobacteria</taxon>
        <taxon>Rhodobacterales</taxon>
        <taxon>Paracoccaceae</taxon>
        <taxon>Sedimentitalea</taxon>
    </lineage>
</organism>
<evidence type="ECO:0000259" key="1">
    <source>
        <dbReference type="Pfam" id="PF00583"/>
    </source>
</evidence>
<feature type="domain" description="N-acetyltransferase" evidence="1">
    <location>
        <begin position="162"/>
        <end position="241"/>
    </location>
</feature>
<keyword evidence="3" id="KW-1185">Reference proteome</keyword>
<dbReference type="Gene3D" id="3.40.630.30">
    <property type="match status" value="1"/>
</dbReference>
<dbReference type="InterPro" id="IPR000182">
    <property type="entry name" value="GNAT_dom"/>
</dbReference>
<dbReference type="AlphaFoldDB" id="A0A8J7LWI2"/>
<protein>
    <submittedName>
        <fullName evidence="2">N-acetyltransferase</fullName>
    </submittedName>
</protein>
<sequence>MFDDSFFGTDAQQGLLRRGRALHDLLNDAPNMSYYGRTVGLLRPEPGSLDTLERLIAIQGSSTYSDLTRQEASALRLQLDARGYSGTRYDAWEGDDDALKAARRILSNHALPEDIRVVTLDADAAETDLAALAGVALSCGVLPIAGSMLRGQTRPGVGLVALDANGRAVCCAAAAAFARDDDPKRGDQCWWGMLATDPDRRGQKLALILGALAMQQMHQRFGFASFMTGVQPGNAPSEAVCRASGLQDRGRTILTVVDAAVLPGGKLTS</sequence>
<dbReference type="InterPro" id="IPR016181">
    <property type="entry name" value="Acyl_CoA_acyltransferase"/>
</dbReference>
<evidence type="ECO:0000313" key="2">
    <source>
        <dbReference type="EMBL" id="MBJ6372180.1"/>
    </source>
</evidence>
<evidence type="ECO:0000313" key="3">
    <source>
        <dbReference type="Proteomes" id="UP000619079"/>
    </source>
</evidence>
<proteinExistence type="predicted"/>
<dbReference type="EMBL" id="JAELVR010000007">
    <property type="protein sequence ID" value="MBJ6372180.1"/>
    <property type="molecule type" value="Genomic_DNA"/>
</dbReference>
<comment type="caution">
    <text evidence="2">The sequence shown here is derived from an EMBL/GenBank/DDBJ whole genome shotgun (WGS) entry which is preliminary data.</text>
</comment>
<dbReference type="RefSeq" id="WP_199025055.1">
    <property type="nucleotide sequence ID" value="NZ_JAELVR010000007.1"/>
</dbReference>
<reference evidence="2" key="1">
    <citation type="submission" date="2020-12" db="EMBL/GenBank/DDBJ databases">
        <title>Sedimentitalea sp. nov., isolated from sand in Incheon.</title>
        <authorList>
            <person name="Kim W."/>
        </authorList>
    </citation>
    <scope>NUCLEOTIDE SEQUENCE</scope>
    <source>
        <strain evidence="2">CAU 1593</strain>
    </source>
</reference>
<dbReference type="SUPFAM" id="SSF55729">
    <property type="entry name" value="Acyl-CoA N-acyltransferases (Nat)"/>
    <property type="match status" value="1"/>
</dbReference>
<dbReference type="Pfam" id="PF00583">
    <property type="entry name" value="Acetyltransf_1"/>
    <property type="match status" value="1"/>
</dbReference>
<name>A0A8J7LWI2_9RHOB</name>
<dbReference type="GO" id="GO:0016747">
    <property type="term" value="F:acyltransferase activity, transferring groups other than amino-acyl groups"/>
    <property type="evidence" value="ECO:0007669"/>
    <property type="project" value="InterPro"/>
</dbReference>